<evidence type="ECO:0000313" key="2">
    <source>
        <dbReference type="EMBL" id="CRL02664.1"/>
    </source>
</evidence>
<evidence type="ECO:0000313" key="3">
    <source>
        <dbReference type="Proteomes" id="UP000183832"/>
    </source>
</evidence>
<dbReference type="EMBL" id="CVRI01000058">
    <property type="protein sequence ID" value="CRL02664.1"/>
    <property type="molecule type" value="Genomic_DNA"/>
</dbReference>
<proteinExistence type="predicted"/>
<keyword evidence="3" id="KW-1185">Reference proteome</keyword>
<dbReference type="AlphaFoldDB" id="A0A1J1IR86"/>
<organism evidence="2 3">
    <name type="scientific">Clunio marinus</name>
    <dbReference type="NCBI Taxonomy" id="568069"/>
    <lineage>
        <taxon>Eukaryota</taxon>
        <taxon>Metazoa</taxon>
        <taxon>Ecdysozoa</taxon>
        <taxon>Arthropoda</taxon>
        <taxon>Hexapoda</taxon>
        <taxon>Insecta</taxon>
        <taxon>Pterygota</taxon>
        <taxon>Neoptera</taxon>
        <taxon>Endopterygota</taxon>
        <taxon>Diptera</taxon>
        <taxon>Nematocera</taxon>
        <taxon>Chironomoidea</taxon>
        <taxon>Chironomidae</taxon>
        <taxon>Clunio</taxon>
    </lineage>
</organism>
<protein>
    <submittedName>
        <fullName evidence="2">CLUMA_CG016012, isoform A</fullName>
    </submittedName>
</protein>
<reference evidence="2 3" key="1">
    <citation type="submission" date="2015-04" db="EMBL/GenBank/DDBJ databases">
        <authorList>
            <person name="Syromyatnikov M.Y."/>
            <person name="Popov V.N."/>
        </authorList>
    </citation>
    <scope>NUCLEOTIDE SEQUENCE [LARGE SCALE GENOMIC DNA]</scope>
</reference>
<sequence length="261" mass="29083">MPRSIIKNRNETIKNFTEEQEETKTGDKSEKSTGRAIQSNFYFPLKNLLMNPVQSNRYNNEKAGRLIVYPSSHSVVKSNTIDQTRRRYYMNPSTGYNTAHRRYQYTPDSIYPFKGKEHTIGNQYNKAPTANSVKFNAPIVVADLSSAATKFNAPIVVPDTPSAATKFTAPIFVPDVPSSPSKPPVYLTPNMACGITSKMYLGGTVFLPTPLPDETTSKNPSSYIPDELDAIKDSIDNNNHQLEIGNDNDNSISSSDHHQMK</sequence>
<evidence type="ECO:0000256" key="1">
    <source>
        <dbReference type="SAM" id="MobiDB-lite"/>
    </source>
</evidence>
<feature type="region of interest" description="Disordered" evidence="1">
    <location>
        <begin position="234"/>
        <end position="261"/>
    </location>
</feature>
<dbReference type="Proteomes" id="UP000183832">
    <property type="component" value="Unassembled WGS sequence"/>
</dbReference>
<feature type="compositionally biased region" description="Basic and acidic residues" evidence="1">
    <location>
        <begin position="22"/>
        <end position="33"/>
    </location>
</feature>
<name>A0A1J1IR86_9DIPT</name>
<feature type="region of interest" description="Disordered" evidence="1">
    <location>
        <begin position="16"/>
        <end position="35"/>
    </location>
</feature>
<accession>A0A1J1IR86</accession>
<gene>
    <name evidence="2" type="ORF">CLUMA_CG016012</name>
</gene>